<comment type="caution">
    <text evidence="4">The sequence shown here is derived from an EMBL/GenBank/DDBJ whole genome shotgun (WGS) entry which is preliminary data.</text>
</comment>
<dbReference type="InterPro" id="IPR024466">
    <property type="entry name" value="CHP02679_N"/>
</dbReference>
<sequence>MTDLPRLRRLLGGPETAWLVERTRDRLAAGHPLDTPATLKAATPEQRRAVELLLGRWLRSGSSLTVPLAEVDRVLRESLACPDGLAAAVVALTGPVIDRRAQDAALAAVWQRALAELDHPAVADRAELAPWRAKVEASGLLKRLSGGDPAAAWQLAADAVRVLSALPADGLTLPVLAARTLGDAHALDEGHPLATLVLSAVRALAALPAETAAGADGRRAAWATVGVARDDLSSRVLVLGLPGSTRGATARILAAAREGGEPCVLTLRQVVKGPPELGLNGHTVHVCENPAVLAAAADELGPDCPPLVCVEGNLSAAARTLLTHIAGQGHPIAYHGDFDWGGIRIATGILRLPTAAPWRYDTSSYSAAVERGLGTPLTTGTPAPTPWDPALAPALTRHAVRVEEEHILDQLLADLAELPHGSSKFVMSPGSQATTGRGTSEEVRQEPSCSGRTGWADPMD</sequence>
<evidence type="ECO:0000259" key="3">
    <source>
        <dbReference type="Pfam" id="PF11796"/>
    </source>
</evidence>
<dbReference type="InterPro" id="IPR024465">
    <property type="entry name" value="DUF2399"/>
</dbReference>
<name>A0ABT5Z9L4_9ACTN</name>
<evidence type="ECO:0000313" key="5">
    <source>
        <dbReference type="Proteomes" id="UP001220022"/>
    </source>
</evidence>
<evidence type="ECO:0000313" key="4">
    <source>
        <dbReference type="EMBL" id="MDF2260510.1"/>
    </source>
</evidence>
<dbReference type="EMBL" id="JARHTQ010000035">
    <property type="protein sequence ID" value="MDF2260510.1"/>
    <property type="molecule type" value="Genomic_DNA"/>
</dbReference>
<dbReference type="InterPro" id="IPR013495">
    <property type="entry name" value="CHP02679"/>
</dbReference>
<feature type="domain" description="Conserved hypothetical protein CHP02679 N terminus" evidence="3">
    <location>
        <begin position="37"/>
        <end position="242"/>
    </location>
</feature>
<dbReference type="Proteomes" id="UP001220022">
    <property type="component" value="Unassembled WGS sequence"/>
</dbReference>
<evidence type="ECO:0000259" key="2">
    <source>
        <dbReference type="Pfam" id="PF09664"/>
    </source>
</evidence>
<feature type="region of interest" description="Disordered" evidence="1">
    <location>
        <begin position="423"/>
        <end position="460"/>
    </location>
</feature>
<keyword evidence="5" id="KW-1185">Reference proteome</keyword>
<dbReference type="NCBIfam" id="TIGR02679">
    <property type="entry name" value="TIGR02679 family protein"/>
    <property type="match status" value="1"/>
</dbReference>
<gene>
    <name evidence="4" type="ORF">P2L57_33830</name>
</gene>
<dbReference type="Pfam" id="PF09664">
    <property type="entry name" value="DUF2399"/>
    <property type="match status" value="1"/>
</dbReference>
<feature type="compositionally biased region" description="Polar residues" evidence="1">
    <location>
        <begin position="429"/>
        <end position="438"/>
    </location>
</feature>
<accession>A0ABT5Z9L4</accession>
<dbReference type="RefSeq" id="WP_275821179.1">
    <property type="nucleotide sequence ID" value="NZ_BAAANM010000009.1"/>
</dbReference>
<protein>
    <submittedName>
        <fullName evidence="4">TIGR02679 family protein</fullName>
    </submittedName>
</protein>
<dbReference type="Pfam" id="PF11796">
    <property type="entry name" value="DUF3323"/>
    <property type="match status" value="1"/>
</dbReference>
<proteinExistence type="predicted"/>
<feature type="domain" description="DUF2399" evidence="2">
    <location>
        <begin position="263"/>
        <end position="415"/>
    </location>
</feature>
<organism evidence="4 5">
    <name type="scientific">Streptantibioticus ferralitis</name>
    <dbReference type="NCBI Taxonomy" id="236510"/>
    <lineage>
        <taxon>Bacteria</taxon>
        <taxon>Bacillati</taxon>
        <taxon>Actinomycetota</taxon>
        <taxon>Actinomycetes</taxon>
        <taxon>Kitasatosporales</taxon>
        <taxon>Streptomycetaceae</taxon>
        <taxon>Streptantibioticus</taxon>
    </lineage>
</organism>
<evidence type="ECO:0000256" key="1">
    <source>
        <dbReference type="SAM" id="MobiDB-lite"/>
    </source>
</evidence>
<reference evidence="4 5" key="1">
    <citation type="submission" date="2023-03" db="EMBL/GenBank/DDBJ databases">
        <title>Draft genome sequence of type strain Streptomyces ferralitis JCM 14344.</title>
        <authorList>
            <person name="Klaysubun C."/>
            <person name="Duangmal K."/>
        </authorList>
    </citation>
    <scope>NUCLEOTIDE SEQUENCE [LARGE SCALE GENOMIC DNA]</scope>
    <source>
        <strain evidence="4 5">JCM 14344</strain>
    </source>
</reference>